<name>A0AAW6HSF6_9MOLU</name>
<evidence type="ECO:0000256" key="3">
    <source>
        <dbReference type="PROSITE-ProRule" id="PRU00209"/>
    </source>
</evidence>
<sequence length="211" mass="23571">MQVTLYYSFENLQDTMIGYIKDPSTIASNKQIGDVIYFYNNNNDIVSFNILNVSQKEKLSSLIKNKGLVFLTKELKECLVNEYLTEINNLESAFLIGQVIEVNPVEGTHLNHCIVDIAKEKPLSIVCGGSNVSKGIKVVVVQVDGFIYNGKHIKKSELFNLESSGMICSENELGLTNMSNDDHKILILNDDAIVGSEFETTINSNSNDFKY</sequence>
<keyword evidence="2 3" id="KW-0694">RNA-binding</keyword>
<dbReference type="Pfam" id="PF01588">
    <property type="entry name" value="tRNA_bind"/>
    <property type="match status" value="1"/>
</dbReference>
<keyword evidence="8" id="KW-1185">Reference proteome</keyword>
<feature type="domain" description="TRNA-binding" evidence="4">
    <location>
        <begin position="88"/>
        <end position="199"/>
    </location>
</feature>
<evidence type="ECO:0000259" key="4">
    <source>
        <dbReference type="PROSITE" id="PS50886"/>
    </source>
</evidence>
<organism evidence="6 7">
    <name type="scientific">Mycoplasma bradburyae</name>
    <dbReference type="NCBI Taxonomy" id="2963128"/>
    <lineage>
        <taxon>Bacteria</taxon>
        <taxon>Bacillati</taxon>
        <taxon>Mycoplasmatota</taxon>
        <taxon>Mollicutes</taxon>
        <taxon>Mycoplasmataceae</taxon>
        <taxon>Mycoplasma</taxon>
    </lineage>
</organism>
<comment type="caution">
    <text evidence="6">The sequence shown here is derived from an EMBL/GenBank/DDBJ whole genome shotgun (WGS) entry which is preliminary data.</text>
</comment>
<dbReference type="Gene3D" id="3.30.1940.10">
    <property type="entry name" value="YtpR-like"/>
    <property type="match status" value="1"/>
</dbReference>
<evidence type="ECO:0000313" key="6">
    <source>
        <dbReference type="EMBL" id="MDC4183554.1"/>
    </source>
</evidence>
<evidence type="ECO:0000313" key="5">
    <source>
        <dbReference type="EMBL" id="MDC4182105.1"/>
    </source>
</evidence>
<dbReference type="InterPro" id="IPR033714">
    <property type="entry name" value="tRNA_bind_bactPheRS"/>
</dbReference>
<dbReference type="NCBIfam" id="NF045760">
    <property type="entry name" value="YtpR"/>
    <property type="match status" value="1"/>
</dbReference>
<dbReference type="InterPro" id="IPR037154">
    <property type="entry name" value="YtpR-like_sf"/>
</dbReference>
<keyword evidence="1 3" id="KW-0820">tRNA-binding</keyword>
<reference evidence="6 8" key="1">
    <citation type="submission" date="2021-11" db="EMBL/GenBank/DDBJ databases">
        <title>Description of Mycoplasma bradburyaesp. nov.from sea birds: a tribute to a great mycoplasmologist.</title>
        <authorList>
            <person name="Ramirez A.S."/>
            <person name="Poveda C."/>
            <person name="Suarez-Perez A."/>
            <person name="Rosales R.S."/>
            <person name="Dijkman R."/>
            <person name="Feberwee A."/>
            <person name="Spergser J."/>
            <person name="Szostak M.P."/>
            <person name="Ressel L."/>
            <person name="Calabuig P."/>
            <person name="Catania S."/>
            <person name="Gobbo F."/>
            <person name="Timofte D."/>
            <person name="Poveda J.B."/>
        </authorList>
    </citation>
    <scope>NUCLEOTIDE SEQUENCE</scope>
    <source>
        <strain evidence="5 8">T158</strain>
        <strain evidence="6">T264</strain>
    </source>
</reference>
<dbReference type="AlphaFoldDB" id="A0AAW6HSF6"/>
<dbReference type="PROSITE" id="PS50886">
    <property type="entry name" value="TRBD"/>
    <property type="match status" value="1"/>
</dbReference>
<dbReference type="EMBL" id="JAJHZP010000015">
    <property type="protein sequence ID" value="MDC4183554.1"/>
    <property type="molecule type" value="Genomic_DNA"/>
</dbReference>
<proteinExistence type="predicted"/>
<dbReference type="Gene3D" id="2.40.50.140">
    <property type="entry name" value="Nucleic acid-binding proteins"/>
    <property type="match status" value="1"/>
</dbReference>
<dbReference type="SUPFAM" id="SSF50249">
    <property type="entry name" value="Nucleic acid-binding proteins"/>
    <property type="match status" value="1"/>
</dbReference>
<accession>A0AAW6HSF6</accession>
<evidence type="ECO:0000256" key="1">
    <source>
        <dbReference type="ARBA" id="ARBA00022555"/>
    </source>
</evidence>
<dbReference type="InterPro" id="IPR002547">
    <property type="entry name" value="tRNA-bd_dom"/>
</dbReference>
<evidence type="ECO:0000313" key="7">
    <source>
        <dbReference type="Proteomes" id="UP001216384"/>
    </source>
</evidence>
<evidence type="ECO:0000313" key="8">
    <source>
        <dbReference type="Proteomes" id="UP001220940"/>
    </source>
</evidence>
<dbReference type="GO" id="GO:0000049">
    <property type="term" value="F:tRNA binding"/>
    <property type="evidence" value="ECO:0007669"/>
    <property type="project" value="UniProtKB-UniRule"/>
</dbReference>
<protein>
    <submittedName>
        <fullName evidence="6">DUF4479 domain-containing protein</fullName>
    </submittedName>
</protein>
<dbReference type="Proteomes" id="UP001216384">
    <property type="component" value="Unassembled WGS sequence"/>
</dbReference>
<dbReference type="InterPro" id="IPR012340">
    <property type="entry name" value="NA-bd_OB-fold"/>
</dbReference>
<dbReference type="CDD" id="cd02796">
    <property type="entry name" value="tRNA_bind_bactPheRS"/>
    <property type="match status" value="1"/>
</dbReference>
<dbReference type="EMBL" id="JAJHZM010000013">
    <property type="protein sequence ID" value="MDC4182105.1"/>
    <property type="molecule type" value="Genomic_DNA"/>
</dbReference>
<dbReference type="RefSeq" id="WP_255034862.1">
    <property type="nucleotide sequence ID" value="NZ_CP101414.1"/>
</dbReference>
<evidence type="ECO:0000256" key="2">
    <source>
        <dbReference type="ARBA" id="ARBA00022884"/>
    </source>
</evidence>
<gene>
    <name evidence="5" type="ORF">LNO68_02770</name>
    <name evidence="6" type="ORF">LNO71_02725</name>
</gene>
<dbReference type="Proteomes" id="UP001220940">
    <property type="component" value="Unassembled WGS sequence"/>
</dbReference>